<proteinExistence type="predicted"/>
<evidence type="ECO:0000313" key="2">
    <source>
        <dbReference type="Proteomes" id="UP000070394"/>
    </source>
</evidence>
<sequence length="86" mass="10109">MHGNHLFKERAKKLEDMRKMESDMTVLGIKTEKNKTITGVGTLMTLYKFRIDRDKPYLVEIDRGDTKIVINEDNKLYSSQLFEEIV</sequence>
<name>A0A133ZR73_9FIRM</name>
<comment type="caution">
    <text evidence="1">The sequence shown here is derived from an EMBL/GenBank/DDBJ whole genome shotgun (WGS) entry which is preliminary data.</text>
</comment>
<accession>A0A133ZR73</accession>
<dbReference type="EMBL" id="LSDA01000069">
    <property type="protein sequence ID" value="KXB57928.1"/>
    <property type="molecule type" value="Genomic_DNA"/>
</dbReference>
<dbReference type="AlphaFoldDB" id="A0A133ZR73"/>
<reference evidence="2" key="1">
    <citation type="submission" date="2016-01" db="EMBL/GenBank/DDBJ databases">
        <authorList>
            <person name="Mitreva M."/>
            <person name="Pepin K.H."/>
            <person name="Mihindukulasuriya K.A."/>
            <person name="Fulton R."/>
            <person name="Fronick C."/>
            <person name="O'Laughlin M."/>
            <person name="Miner T."/>
            <person name="Herter B."/>
            <person name="Rosa B.A."/>
            <person name="Cordes M."/>
            <person name="Tomlinson C."/>
            <person name="Wollam A."/>
            <person name="Palsikar V.B."/>
            <person name="Mardis E.R."/>
            <person name="Wilson R.K."/>
        </authorList>
    </citation>
    <scope>NUCLEOTIDE SEQUENCE [LARGE SCALE GENOMIC DNA]</scope>
    <source>
        <strain evidence="2">DNF00896</strain>
    </source>
</reference>
<gene>
    <name evidence="1" type="ORF">HMPREF1866_01265</name>
</gene>
<dbReference type="PATRIC" id="fig|467210.3.peg.1256"/>
<keyword evidence="2" id="KW-1185">Reference proteome</keyword>
<organism evidence="1 2">
    <name type="scientific">Lachnoanaerobaculum saburreum</name>
    <dbReference type="NCBI Taxonomy" id="467210"/>
    <lineage>
        <taxon>Bacteria</taxon>
        <taxon>Bacillati</taxon>
        <taxon>Bacillota</taxon>
        <taxon>Clostridia</taxon>
        <taxon>Lachnospirales</taxon>
        <taxon>Lachnospiraceae</taxon>
        <taxon>Lachnoanaerobaculum</taxon>
    </lineage>
</organism>
<evidence type="ECO:0000313" key="1">
    <source>
        <dbReference type="EMBL" id="KXB57928.1"/>
    </source>
</evidence>
<dbReference type="RefSeq" id="WP_060931066.1">
    <property type="nucleotide sequence ID" value="NZ_KQ959815.1"/>
</dbReference>
<dbReference type="STRING" id="467210.HMPREF1866_01265"/>
<dbReference type="Proteomes" id="UP000070394">
    <property type="component" value="Unassembled WGS sequence"/>
</dbReference>
<protein>
    <submittedName>
        <fullName evidence="1">Uncharacterized protein</fullName>
    </submittedName>
</protein>